<dbReference type="CDD" id="cd21650">
    <property type="entry name" value="CrtA-like"/>
    <property type="match status" value="1"/>
</dbReference>
<dbReference type="GO" id="GO:0043823">
    <property type="term" value="F:spheroidene monooxygenase activity"/>
    <property type="evidence" value="ECO:0007669"/>
    <property type="project" value="UniProtKB-EC"/>
</dbReference>
<sequence length="244" mass="26824">MTLLASFHLNRYPRATAPDGMARMGFDRPLLARTPGLRFWKLMGTGRGASMTLGADLRRWALFAVWEDEAALGEFLGSSDVIARRAELAAESYDVRLAPLRARGAWGGANPLPVTSEDPGEGPVAILTRATIRPLRLVPFYRAIPPTSDELARSPGMLASVGVGEWPLARQGTFSLWESQTHVRAYSAGGPGHREVMRRTRAENWYSEELFARFRPYGAQGTWDGRDPLAAVTPGRSPEPPPLR</sequence>
<name>A0A6J4RL83_9ACTN</name>
<keyword evidence="2" id="KW-0560">Oxidoreductase</keyword>
<dbReference type="EC" id="1.14.15.9" evidence="2"/>
<accession>A0A6J4RL83</accession>
<feature type="region of interest" description="Disordered" evidence="1">
    <location>
        <begin position="225"/>
        <end position="244"/>
    </location>
</feature>
<organism evidence="2">
    <name type="scientific">uncultured Solirubrobacteraceae bacterium</name>
    <dbReference type="NCBI Taxonomy" id="1162706"/>
    <lineage>
        <taxon>Bacteria</taxon>
        <taxon>Bacillati</taxon>
        <taxon>Actinomycetota</taxon>
        <taxon>Thermoleophilia</taxon>
        <taxon>Solirubrobacterales</taxon>
        <taxon>Solirubrobacteraceae</taxon>
        <taxon>environmental samples</taxon>
    </lineage>
</organism>
<proteinExistence type="predicted"/>
<dbReference type="EMBL" id="CADCVP010000062">
    <property type="protein sequence ID" value="CAA9476414.1"/>
    <property type="molecule type" value="Genomic_DNA"/>
</dbReference>
<evidence type="ECO:0000256" key="1">
    <source>
        <dbReference type="SAM" id="MobiDB-lite"/>
    </source>
</evidence>
<reference evidence="2" key="1">
    <citation type="submission" date="2020-02" db="EMBL/GenBank/DDBJ databases">
        <authorList>
            <person name="Meier V. D."/>
        </authorList>
    </citation>
    <scope>NUCLEOTIDE SEQUENCE</scope>
    <source>
        <strain evidence="2">AVDCRST_MAG69</strain>
    </source>
</reference>
<protein>
    <submittedName>
        <fullName evidence="2">Spheroidene monooxygenase</fullName>
        <ecNumber evidence="2">1.14.15.9</ecNumber>
    </submittedName>
</protein>
<keyword evidence="2" id="KW-0503">Monooxygenase</keyword>
<dbReference type="InterPro" id="IPR049574">
    <property type="entry name" value="CrtA-like"/>
</dbReference>
<gene>
    <name evidence="2" type="ORF">AVDCRST_MAG69-462</name>
</gene>
<dbReference type="AlphaFoldDB" id="A0A6J4RL83"/>
<evidence type="ECO:0000313" key="2">
    <source>
        <dbReference type="EMBL" id="CAA9476414.1"/>
    </source>
</evidence>